<dbReference type="Proteomes" id="UP000027002">
    <property type="component" value="Chromosome 1"/>
</dbReference>
<dbReference type="GeneID" id="66061007"/>
<dbReference type="SUPFAM" id="SSF52540">
    <property type="entry name" value="P-loop containing nucleoside triphosphate hydrolases"/>
    <property type="match status" value="1"/>
</dbReference>
<dbReference type="EMBL" id="CP072753">
    <property type="protein sequence ID" value="QUC15988.1"/>
    <property type="molecule type" value="Genomic_DNA"/>
</dbReference>
<accession>A0A8E5HIE3</accession>
<dbReference type="AlphaFoldDB" id="A0A8E5HIE3"/>
<dbReference type="Gene3D" id="3.40.50.300">
    <property type="entry name" value="P-loop containing nucleotide triphosphate hydrolases"/>
    <property type="match status" value="1"/>
</dbReference>
<protein>
    <recommendedName>
        <fullName evidence="3">AAA+ ATPase domain-containing protein</fullName>
    </recommendedName>
</protein>
<keyword evidence="2" id="KW-1185">Reference proteome</keyword>
<organism evidence="1 2">
    <name type="scientific">Ustilaginoidea virens</name>
    <name type="common">Rice false smut fungus</name>
    <name type="synonym">Villosiclava virens</name>
    <dbReference type="NCBI Taxonomy" id="1159556"/>
    <lineage>
        <taxon>Eukaryota</taxon>
        <taxon>Fungi</taxon>
        <taxon>Dikarya</taxon>
        <taxon>Ascomycota</taxon>
        <taxon>Pezizomycotina</taxon>
        <taxon>Sordariomycetes</taxon>
        <taxon>Hypocreomycetidae</taxon>
        <taxon>Hypocreales</taxon>
        <taxon>Clavicipitaceae</taxon>
        <taxon>Ustilaginoidea</taxon>
    </lineage>
</organism>
<reference evidence="1" key="1">
    <citation type="submission" date="2020-03" db="EMBL/GenBank/DDBJ databases">
        <title>A mixture of massive structural variations and highly conserved coding sequences in Ustilaginoidea virens genome.</title>
        <authorList>
            <person name="Zhang K."/>
            <person name="Zhao Z."/>
            <person name="Zhang Z."/>
            <person name="Li Y."/>
            <person name="Hsiang T."/>
            <person name="Sun W."/>
        </authorList>
    </citation>
    <scope>NUCLEOTIDE SEQUENCE</scope>
    <source>
        <strain evidence="1">UV-8b</strain>
    </source>
</reference>
<evidence type="ECO:0008006" key="3">
    <source>
        <dbReference type="Google" id="ProtNLM"/>
    </source>
</evidence>
<name>A0A8E5HIE3_USTVR</name>
<dbReference type="RefSeq" id="XP_042993661.1">
    <property type="nucleotide sequence ID" value="XM_043137727.1"/>
</dbReference>
<sequence length="520" mass="56285">MYIMNESETTHELTEFLQLLSLDDQAIDESEVNNTPVFTEAVRQSALAGEAKDGSGLTQYGLLGADVPKLRGYKVVDGAPSQQAPFIYYNIKAPSSVFICGSQGSGKSHTLSCLLENFLIPSQANRLPEPLTGIVFHFDPFLSEDRGNPCEAAYLSSHPQVKVRVLCPPTNVGPIKRAYKGLPNVDVQELRLGQGSLTTRRMLDLMAVSPGPDGSLPLYCQIVIRILRDLRIKQQLSGGGFNYGEFKQELSRQNLTPGQKGPLEQRLDTLESFMAKEDVEGRLRTVCANKTATTWMPKAGHLTIVDLSCPTVTAESACAMFNICLSLFLEQDTLVGRVVALDEAHKYMTDGGESQALTEALLSSIRLQRHLGTRLLIATQEPTISPKLLDLCSVTIVHRFSSPAWLETLKRHLAAATAGVILGTGGYREPVGALMDRIVALRQGEALLFSPSAIVDIGNGIMKHGTTQNGQNGCTNGAGSANGEHDVGTDQRVVHLGQGIIHIRVRKRITQDGGKSVMAG</sequence>
<gene>
    <name evidence="1" type="ORF">UV8b_00229</name>
</gene>
<proteinExistence type="predicted"/>
<dbReference type="KEGG" id="uvi:66061007"/>
<dbReference type="InterPro" id="IPR027417">
    <property type="entry name" value="P-loop_NTPase"/>
</dbReference>
<evidence type="ECO:0000313" key="1">
    <source>
        <dbReference type="EMBL" id="QUC15988.1"/>
    </source>
</evidence>
<evidence type="ECO:0000313" key="2">
    <source>
        <dbReference type="Proteomes" id="UP000027002"/>
    </source>
</evidence>
<dbReference type="OrthoDB" id="2316594at2759"/>